<dbReference type="PANTHER" id="PTHR30627">
    <property type="entry name" value="PEPTIDOGLYCAN D,D-TRANSPEPTIDASE"/>
    <property type="match status" value="1"/>
</dbReference>
<dbReference type="Pfam" id="PF03793">
    <property type="entry name" value="PASTA"/>
    <property type="match status" value="1"/>
</dbReference>
<gene>
    <name evidence="5" type="ORF">MMF97_07070</name>
</gene>
<dbReference type="Gene3D" id="3.30.450.330">
    <property type="match status" value="1"/>
</dbReference>
<evidence type="ECO:0000256" key="3">
    <source>
        <dbReference type="ARBA" id="ARBA00023136"/>
    </source>
</evidence>
<evidence type="ECO:0000313" key="5">
    <source>
        <dbReference type="EMBL" id="MCJ0742465.1"/>
    </source>
</evidence>
<dbReference type="InterPro" id="IPR001460">
    <property type="entry name" value="PCN-bd_Tpept"/>
</dbReference>
<dbReference type="PROSITE" id="PS51178">
    <property type="entry name" value="PASTA"/>
    <property type="match status" value="1"/>
</dbReference>
<protein>
    <submittedName>
        <fullName evidence="5">Transpeptidase family protein</fullName>
    </submittedName>
</protein>
<organism evidence="5 6">
    <name type="scientific">Pedobacter montanisoli</name>
    <dbReference type="NCBI Taxonomy" id="2923277"/>
    <lineage>
        <taxon>Bacteria</taxon>
        <taxon>Pseudomonadati</taxon>
        <taxon>Bacteroidota</taxon>
        <taxon>Sphingobacteriia</taxon>
        <taxon>Sphingobacteriales</taxon>
        <taxon>Sphingobacteriaceae</taxon>
        <taxon>Pedobacter</taxon>
    </lineage>
</organism>
<dbReference type="SUPFAM" id="SSF56519">
    <property type="entry name" value="Penicillin binding protein dimerisation domain"/>
    <property type="match status" value="1"/>
</dbReference>
<name>A0ABS9ZVY2_9SPHI</name>
<comment type="caution">
    <text evidence="5">The sequence shown here is derived from an EMBL/GenBank/DDBJ whole genome shotgun (WGS) entry which is preliminary data.</text>
</comment>
<dbReference type="CDD" id="cd06575">
    <property type="entry name" value="PASTA_Pbp2x-like_2"/>
    <property type="match status" value="1"/>
</dbReference>
<dbReference type="Pfam" id="PF00905">
    <property type="entry name" value="Transpeptidase"/>
    <property type="match status" value="1"/>
</dbReference>
<dbReference type="PANTHER" id="PTHR30627:SF1">
    <property type="entry name" value="PEPTIDOGLYCAN D,D-TRANSPEPTIDASE FTSI"/>
    <property type="match status" value="1"/>
</dbReference>
<dbReference type="InterPro" id="IPR012338">
    <property type="entry name" value="Beta-lactam/transpept-like"/>
</dbReference>
<dbReference type="InterPro" id="IPR005543">
    <property type="entry name" value="PASTA_dom"/>
</dbReference>
<keyword evidence="6" id="KW-1185">Reference proteome</keyword>
<evidence type="ECO:0000313" key="6">
    <source>
        <dbReference type="Proteomes" id="UP001165460"/>
    </source>
</evidence>
<dbReference type="EMBL" id="JALGBH010000001">
    <property type="protein sequence ID" value="MCJ0742465.1"/>
    <property type="molecule type" value="Genomic_DNA"/>
</dbReference>
<dbReference type="Pfam" id="PF03717">
    <property type="entry name" value="PBP_dimer"/>
    <property type="match status" value="1"/>
</dbReference>
<dbReference type="RefSeq" id="WP_243360923.1">
    <property type="nucleotide sequence ID" value="NZ_JALGBH010000001.1"/>
</dbReference>
<reference evidence="5" key="1">
    <citation type="submission" date="2022-03" db="EMBL/GenBank/DDBJ databases">
        <authorList>
            <person name="Woo C.Y."/>
        </authorList>
    </citation>
    <scope>NUCLEOTIDE SEQUENCE</scope>
    <source>
        <strain evidence="5">CYS-01</strain>
    </source>
</reference>
<evidence type="ECO:0000256" key="1">
    <source>
        <dbReference type="ARBA" id="ARBA00004370"/>
    </source>
</evidence>
<evidence type="ECO:0000256" key="2">
    <source>
        <dbReference type="ARBA" id="ARBA00022645"/>
    </source>
</evidence>
<dbReference type="SUPFAM" id="SSF54184">
    <property type="entry name" value="Penicillin-binding protein 2x (pbp-2x), c-terminal domain"/>
    <property type="match status" value="1"/>
</dbReference>
<dbReference type="Gene3D" id="3.90.1310.10">
    <property type="entry name" value="Penicillin-binding protein 2a (Domain 2)"/>
    <property type="match status" value="1"/>
</dbReference>
<dbReference type="SUPFAM" id="SSF56601">
    <property type="entry name" value="beta-lactamase/transpeptidase-like"/>
    <property type="match status" value="1"/>
</dbReference>
<accession>A0ABS9ZVY2</accession>
<evidence type="ECO:0000259" key="4">
    <source>
        <dbReference type="PROSITE" id="PS51178"/>
    </source>
</evidence>
<comment type="subcellular location">
    <subcellularLocation>
        <location evidence="1">Membrane</location>
    </subcellularLocation>
</comment>
<proteinExistence type="predicted"/>
<feature type="domain" description="PASTA" evidence="4">
    <location>
        <begin position="642"/>
        <end position="700"/>
    </location>
</feature>
<dbReference type="InterPro" id="IPR005311">
    <property type="entry name" value="PBP_dimer"/>
</dbReference>
<keyword evidence="2" id="KW-0645">Protease</keyword>
<sequence>MNIRANILMRVYLAFGLIVLFALAVVLRLGDVQFRQGHKWRAMADSLSVREFDIEATRGNIYSVDGSLLATSVPEYELRMDMFAGGIQDNELFYSKVDSLAFKLAQFFKDKSAKDYSRLLRKARQDSARYVLIKRKVSYQDLKEIRQFPLYNIGKHSGGLMAIQQNRRILPFKALAARTIGYKNENVKNGVGLEGAYGNYINGESGKRLMQRISGGVWIPVNSDAEVAPKDGADIISTIDINMQDLAQSALEKQLIKSDAHHGAVIIMEVATGEVRAVANFTRVEQGVYKEQFNYAIAGNQDPGSTFKAASYMALLEDKYVDTNTMVATGEYPIPGHVIKDSHGSIGVVTVKKAFEQSSNAAIASLVNKYYKDNQSKFTDHLYSWHLNEKMDLQIPGEAQPVVKNPKNKSWNKNMSLPQMAYGYEMQLTPLKMLSFYNAIANNGKYLAPIFVKEIRRLGNPIEQFKAKVINEKICSDVTLKKMQEMLEAVVTNGSGRQIVYNPLYKIAGKTGTAQVADNNLGYKAKRQYQASFVGYFPAEKPKYSMIVVINDPKGAYYGALVSGPVFREIADRIYASDIDMYKPDVKTHYVGNTQPPEAKAGQSKAVKKVYNALGIKPLYAAKSEYFNSIDTSNGVAYHDTEMEKGIMPDVNGMGLKDAMFLLGNVGLKARVKGSGKVVGQSIQAGSRIGKGLMVELQLQ</sequence>
<keyword evidence="2" id="KW-0121">Carboxypeptidase</keyword>
<dbReference type="Proteomes" id="UP001165460">
    <property type="component" value="Unassembled WGS sequence"/>
</dbReference>
<keyword evidence="3" id="KW-0472">Membrane</keyword>
<dbReference type="InterPro" id="IPR050515">
    <property type="entry name" value="Beta-lactam/transpept"/>
</dbReference>
<dbReference type="InterPro" id="IPR036138">
    <property type="entry name" value="PBP_dimer_sf"/>
</dbReference>
<dbReference type="Gene3D" id="3.40.710.10">
    <property type="entry name" value="DD-peptidase/beta-lactamase superfamily"/>
    <property type="match status" value="1"/>
</dbReference>
<keyword evidence="2" id="KW-0378">Hydrolase</keyword>